<comment type="caution">
    <text evidence="2">The sequence shown here is derived from an EMBL/GenBank/DDBJ whole genome shotgun (WGS) entry which is preliminary data.</text>
</comment>
<accession>A0ABP9DQY1</accession>
<keyword evidence="1" id="KW-0732">Signal</keyword>
<feature type="chain" id="PRO_5045479626" description="Lipocalin-like domain-containing protein" evidence="1">
    <location>
        <begin position="22"/>
        <end position="168"/>
    </location>
</feature>
<dbReference type="RefSeq" id="WP_345293725.1">
    <property type="nucleotide sequence ID" value="NZ_BAABJY010000001.1"/>
</dbReference>
<dbReference type="Proteomes" id="UP001501323">
    <property type="component" value="Unassembled WGS sequence"/>
</dbReference>
<gene>
    <name evidence="2" type="ORF">GCM10023332_02930</name>
</gene>
<organism evidence="2 3">
    <name type="scientific">Luteimonas vadosa</name>
    <dbReference type="NCBI Taxonomy" id="1165507"/>
    <lineage>
        <taxon>Bacteria</taxon>
        <taxon>Pseudomonadati</taxon>
        <taxon>Pseudomonadota</taxon>
        <taxon>Gammaproteobacteria</taxon>
        <taxon>Lysobacterales</taxon>
        <taxon>Lysobacteraceae</taxon>
        <taxon>Luteimonas</taxon>
    </lineage>
</organism>
<feature type="signal peptide" evidence="1">
    <location>
        <begin position="1"/>
        <end position="21"/>
    </location>
</feature>
<dbReference type="EMBL" id="BAABJY010000001">
    <property type="protein sequence ID" value="GAA4854776.1"/>
    <property type="molecule type" value="Genomic_DNA"/>
</dbReference>
<reference evidence="3" key="1">
    <citation type="journal article" date="2019" name="Int. J. Syst. Evol. Microbiol.">
        <title>The Global Catalogue of Microorganisms (GCM) 10K type strain sequencing project: providing services to taxonomists for standard genome sequencing and annotation.</title>
        <authorList>
            <consortium name="The Broad Institute Genomics Platform"/>
            <consortium name="The Broad Institute Genome Sequencing Center for Infectious Disease"/>
            <person name="Wu L."/>
            <person name="Ma J."/>
        </authorList>
    </citation>
    <scope>NUCLEOTIDE SEQUENCE [LARGE SCALE GENOMIC DNA]</scope>
    <source>
        <strain evidence="3">JCM 18392</strain>
    </source>
</reference>
<evidence type="ECO:0000313" key="2">
    <source>
        <dbReference type="EMBL" id="GAA4854776.1"/>
    </source>
</evidence>
<evidence type="ECO:0000256" key="1">
    <source>
        <dbReference type="SAM" id="SignalP"/>
    </source>
</evidence>
<keyword evidence="3" id="KW-1185">Reference proteome</keyword>
<evidence type="ECO:0000313" key="3">
    <source>
        <dbReference type="Proteomes" id="UP001501323"/>
    </source>
</evidence>
<proteinExistence type="predicted"/>
<name>A0ABP9DQY1_9GAMM</name>
<protein>
    <recommendedName>
        <fullName evidence="4">Lipocalin-like domain-containing protein</fullName>
    </recommendedName>
</protein>
<sequence length="168" mass="17745">MNLLRPLCILTLLASAGTVDAQGPATTGALATPANRIVGTWANVARVGSCATGVLGPALNQTLMYNAGGTMLDNPRFPPQGIATPGGVVQRSIGIGTWTYDPVSGQHFVRQQFDFFLSNVYDGYQVIETTRQLSNDGNRLTGPVVASRYNAAGELLFQQCGEAVSTRL</sequence>
<evidence type="ECO:0008006" key="4">
    <source>
        <dbReference type="Google" id="ProtNLM"/>
    </source>
</evidence>